<feature type="transmembrane region" description="Helical" evidence="1">
    <location>
        <begin position="107"/>
        <end position="126"/>
    </location>
</feature>
<dbReference type="PANTHER" id="PTHR40078:SF1">
    <property type="entry name" value="INTEGRAL MEMBRANE PROTEIN"/>
    <property type="match status" value="1"/>
</dbReference>
<dbReference type="AlphaFoldDB" id="A0AB35U5F7"/>
<sequence>MNVMKRWLWFVCGLCINSFGIVCITKGALGTSVISSVPYVLSLRFPSMSFGMMTFIINMLFILVEMILLKKDFHPIQFLQIAADFLFSAFLDLFMAVLSFLSPASLALQILLVIAGSMILAFGICVEVAPDVITVPGEGIVKAIAIASKKEFGSVKICFDLSMIAIASVLSLAFFHGLHGVASAP</sequence>
<evidence type="ECO:0000256" key="1">
    <source>
        <dbReference type="SAM" id="Phobius"/>
    </source>
</evidence>
<proteinExistence type="predicted"/>
<organism evidence="2 3">
    <name type="scientific">Grylomicrobium aquisgranensis</name>
    <dbReference type="NCBI Taxonomy" id="2926318"/>
    <lineage>
        <taxon>Bacteria</taxon>
        <taxon>Bacillati</taxon>
        <taxon>Bacillota</taxon>
        <taxon>Erysipelotrichia</taxon>
        <taxon>Erysipelotrichales</taxon>
        <taxon>Erysipelotrichaceae</taxon>
        <taxon>Grylomicrobium</taxon>
    </lineage>
</organism>
<name>A0AB35U5F7_9FIRM</name>
<evidence type="ECO:0000313" key="3">
    <source>
        <dbReference type="Proteomes" id="UP001286174"/>
    </source>
</evidence>
<feature type="transmembrane region" description="Helical" evidence="1">
    <location>
        <begin position="157"/>
        <end position="178"/>
    </location>
</feature>
<feature type="transmembrane region" description="Helical" evidence="1">
    <location>
        <begin position="7"/>
        <end position="29"/>
    </location>
</feature>
<dbReference type="Pfam" id="PF19700">
    <property type="entry name" value="DUF6198"/>
    <property type="match status" value="1"/>
</dbReference>
<dbReference type="RefSeq" id="WP_370596176.1">
    <property type="nucleotide sequence ID" value="NZ_JALBUR010000017.1"/>
</dbReference>
<evidence type="ECO:0000313" key="2">
    <source>
        <dbReference type="EMBL" id="MDX8419921.1"/>
    </source>
</evidence>
<dbReference type="PANTHER" id="PTHR40078">
    <property type="entry name" value="INTEGRAL MEMBRANE PROTEIN-RELATED"/>
    <property type="match status" value="1"/>
</dbReference>
<dbReference type="EMBL" id="JALBUR010000017">
    <property type="protein sequence ID" value="MDX8419921.1"/>
    <property type="molecule type" value="Genomic_DNA"/>
</dbReference>
<gene>
    <name evidence="2" type="ORF">MOZ60_07410</name>
</gene>
<feature type="transmembrane region" description="Helical" evidence="1">
    <location>
        <begin position="81"/>
        <end position="101"/>
    </location>
</feature>
<dbReference type="Proteomes" id="UP001286174">
    <property type="component" value="Unassembled WGS sequence"/>
</dbReference>
<reference evidence="2 3" key="1">
    <citation type="submission" date="2022-03" db="EMBL/GenBank/DDBJ databases">
        <title>Novel taxa within the pig intestine.</title>
        <authorList>
            <person name="Wylensek D."/>
            <person name="Bishof K."/>
            <person name="Afrizal A."/>
            <person name="Clavel T."/>
        </authorList>
    </citation>
    <scope>NUCLEOTIDE SEQUENCE [LARGE SCALE GENOMIC DNA]</scope>
    <source>
        <strain evidence="2 3">CLA-KB-P133</strain>
    </source>
</reference>
<feature type="transmembrane region" description="Helical" evidence="1">
    <location>
        <begin position="49"/>
        <end position="69"/>
    </location>
</feature>
<comment type="caution">
    <text evidence="2">The sequence shown here is derived from an EMBL/GenBank/DDBJ whole genome shotgun (WGS) entry which is preliminary data.</text>
</comment>
<protein>
    <submittedName>
        <fullName evidence="2">DUF6198 family protein</fullName>
    </submittedName>
</protein>
<keyword evidence="3" id="KW-1185">Reference proteome</keyword>
<dbReference type="InterPro" id="IPR038750">
    <property type="entry name" value="YczE/YyaS-like"/>
</dbReference>
<accession>A0AB35U5F7</accession>
<keyword evidence="1" id="KW-0472">Membrane</keyword>
<keyword evidence="1" id="KW-1133">Transmembrane helix</keyword>
<keyword evidence="1" id="KW-0812">Transmembrane</keyword>